<gene>
    <name evidence="2" type="ORF">ILYODFUR_022586</name>
</gene>
<dbReference type="EMBL" id="JAHRIQ010083601">
    <property type="protein sequence ID" value="MEQ2248784.1"/>
    <property type="molecule type" value="Genomic_DNA"/>
</dbReference>
<feature type="non-terminal residue" evidence="2">
    <location>
        <position position="1"/>
    </location>
</feature>
<accession>A0ABV0UVD1</accession>
<name>A0ABV0UVD1_9TELE</name>
<evidence type="ECO:0000313" key="3">
    <source>
        <dbReference type="Proteomes" id="UP001482620"/>
    </source>
</evidence>
<organism evidence="2 3">
    <name type="scientific">Ilyodon furcidens</name>
    <name type="common">goldbreast splitfin</name>
    <dbReference type="NCBI Taxonomy" id="33524"/>
    <lineage>
        <taxon>Eukaryota</taxon>
        <taxon>Metazoa</taxon>
        <taxon>Chordata</taxon>
        <taxon>Craniata</taxon>
        <taxon>Vertebrata</taxon>
        <taxon>Euteleostomi</taxon>
        <taxon>Actinopterygii</taxon>
        <taxon>Neopterygii</taxon>
        <taxon>Teleostei</taxon>
        <taxon>Neoteleostei</taxon>
        <taxon>Acanthomorphata</taxon>
        <taxon>Ovalentaria</taxon>
        <taxon>Atherinomorphae</taxon>
        <taxon>Cyprinodontiformes</taxon>
        <taxon>Goodeidae</taxon>
        <taxon>Ilyodon</taxon>
    </lineage>
</organism>
<evidence type="ECO:0000313" key="2">
    <source>
        <dbReference type="EMBL" id="MEQ2248784.1"/>
    </source>
</evidence>
<dbReference type="PANTHER" id="PTHR47708">
    <property type="match status" value="1"/>
</dbReference>
<feature type="region of interest" description="Disordered" evidence="1">
    <location>
        <begin position="76"/>
        <end position="95"/>
    </location>
</feature>
<sequence>DSREAVIWMAVHHKQKKALEIFSREVAPAGTGMAPGLTGIVGGRPRVSPVLKPFFFLHPKSQIKVDIHVAGQLVQSLTEPDAPEQKQEEAPPTCDQDVPDAVQALALWSGVSVTLFCSALSRTSDPAVLSENSALRCCIYLQNQTHKTGSAASTTSGSFTQTTVMFSKQLWFYACFHLYRCMTQK</sequence>
<dbReference type="PANTHER" id="PTHR47708:SF2">
    <property type="entry name" value="SI:CH73-132F6.5"/>
    <property type="match status" value="1"/>
</dbReference>
<protein>
    <submittedName>
        <fullName evidence="2">Uncharacterized protein</fullName>
    </submittedName>
</protein>
<dbReference type="Proteomes" id="UP001482620">
    <property type="component" value="Unassembled WGS sequence"/>
</dbReference>
<comment type="caution">
    <text evidence="2">The sequence shown here is derived from an EMBL/GenBank/DDBJ whole genome shotgun (WGS) entry which is preliminary data.</text>
</comment>
<keyword evidence="3" id="KW-1185">Reference proteome</keyword>
<evidence type="ECO:0000256" key="1">
    <source>
        <dbReference type="SAM" id="MobiDB-lite"/>
    </source>
</evidence>
<proteinExistence type="predicted"/>
<reference evidence="2 3" key="1">
    <citation type="submission" date="2021-06" db="EMBL/GenBank/DDBJ databases">
        <authorList>
            <person name="Palmer J.M."/>
        </authorList>
    </citation>
    <scope>NUCLEOTIDE SEQUENCE [LARGE SCALE GENOMIC DNA]</scope>
    <source>
        <strain evidence="3">if_2019</strain>
        <tissue evidence="2">Muscle</tissue>
    </source>
</reference>